<accession>A0A6J8AYN8</accession>
<evidence type="ECO:0008006" key="4">
    <source>
        <dbReference type="Google" id="ProtNLM"/>
    </source>
</evidence>
<name>A0A6J8AYN8_MYTCO</name>
<evidence type="ECO:0000256" key="1">
    <source>
        <dbReference type="SAM" id="Phobius"/>
    </source>
</evidence>
<organism evidence="2 3">
    <name type="scientific">Mytilus coruscus</name>
    <name type="common">Sea mussel</name>
    <dbReference type="NCBI Taxonomy" id="42192"/>
    <lineage>
        <taxon>Eukaryota</taxon>
        <taxon>Metazoa</taxon>
        <taxon>Spiralia</taxon>
        <taxon>Lophotrochozoa</taxon>
        <taxon>Mollusca</taxon>
        <taxon>Bivalvia</taxon>
        <taxon>Autobranchia</taxon>
        <taxon>Pteriomorphia</taxon>
        <taxon>Mytilida</taxon>
        <taxon>Mytiloidea</taxon>
        <taxon>Mytilidae</taxon>
        <taxon>Mytilinae</taxon>
        <taxon>Mytilus</taxon>
    </lineage>
</organism>
<gene>
    <name evidence="2" type="ORF">MCOR_11632</name>
</gene>
<dbReference type="GO" id="GO:0016757">
    <property type="term" value="F:glycosyltransferase activity"/>
    <property type="evidence" value="ECO:0007669"/>
    <property type="project" value="InterPro"/>
</dbReference>
<keyword evidence="1" id="KW-0812">Transmembrane</keyword>
<keyword evidence="1" id="KW-0472">Membrane</keyword>
<reference evidence="2 3" key="1">
    <citation type="submission" date="2020-06" db="EMBL/GenBank/DDBJ databases">
        <authorList>
            <person name="Li R."/>
            <person name="Bekaert M."/>
        </authorList>
    </citation>
    <scope>NUCLEOTIDE SEQUENCE [LARGE SCALE GENOMIC DNA]</scope>
    <source>
        <strain evidence="3">wild</strain>
    </source>
</reference>
<dbReference type="OrthoDB" id="2016523at2759"/>
<dbReference type="EMBL" id="CACVKT020001980">
    <property type="protein sequence ID" value="CAC5374111.1"/>
    <property type="molecule type" value="Genomic_DNA"/>
</dbReference>
<proteinExistence type="predicted"/>
<dbReference type="CDD" id="cd22190">
    <property type="entry name" value="PGAP4"/>
    <property type="match status" value="1"/>
</dbReference>
<evidence type="ECO:0000313" key="2">
    <source>
        <dbReference type="EMBL" id="CAC5374111.1"/>
    </source>
</evidence>
<keyword evidence="3" id="KW-1185">Reference proteome</keyword>
<feature type="transmembrane region" description="Helical" evidence="1">
    <location>
        <begin position="254"/>
        <end position="275"/>
    </location>
</feature>
<protein>
    <recommendedName>
        <fullName evidence="4">Transmembrane protein 246</fullName>
    </recommendedName>
</protein>
<feature type="transmembrane region" description="Helical" evidence="1">
    <location>
        <begin position="6"/>
        <end position="29"/>
    </location>
</feature>
<dbReference type="Proteomes" id="UP000507470">
    <property type="component" value="Unassembled WGS sequence"/>
</dbReference>
<dbReference type="GO" id="GO:0006506">
    <property type="term" value="P:GPI anchor biosynthetic process"/>
    <property type="evidence" value="ECO:0007669"/>
    <property type="project" value="InterPro"/>
</dbReference>
<dbReference type="AlphaFoldDB" id="A0A6J8AYN8"/>
<dbReference type="PANTHER" id="PTHR31410:SF1">
    <property type="entry name" value="POST-GPI ATTACHMENT TO PROTEINS FACTOR 4"/>
    <property type="match status" value="1"/>
</dbReference>
<dbReference type="GO" id="GO:0000139">
    <property type="term" value="C:Golgi membrane"/>
    <property type="evidence" value="ECO:0007669"/>
    <property type="project" value="InterPro"/>
</dbReference>
<dbReference type="PANTHER" id="PTHR31410">
    <property type="entry name" value="TRANSMEMBRANE PROTEIN 246"/>
    <property type="match status" value="1"/>
</dbReference>
<dbReference type="InterPro" id="IPR029675">
    <property type="entry name" value="PGAP4"/>
</dbReference>
<feature type="transmembrane region" description="Helical" evidence="1">
    <location>
        <begin position="281"/>
        <end position="303"/>
    </location>
</feature>
<sequence>MIQLPQIMRNIVLILTATSVCILLSIFYASNKPFSKVYHLFNSKKDVFKLAKQLNSERLFKAQQYINGLSKTKQPNYDNRPELAIVIVTVKRKAYDSSNLGYVLQSIAATHKLFVNDHVFPKKTMMICNVDLYPQNYTEIVNLKPFIPVVERYGASSLPITINRSRINMYAQRRYNSNYDKETVDYMYCLESAHSLGASYVLLIEDDALPRKDTLEVLKNKILYLKSKNKGRYSYIKLYYPQRWQGYAYESTRILEIISVGCVGAGLVVAIQFITCRTKSYFIQVMYFLCGAWLFVTAALIIARQNVFEFYRISKYLYSLRSSPGCCTQAMLYTRQFIPALIDFLSVKHKALHTDLAIYNFTNVTGIPAYQIEPNLFYHVGMYTSLSSSDKHKNAEEFIFDA</sequence>
<evidence type="ECO:0000313" key="3">
    <source>
        <dbReference type="Proteomes" id="UP000507470"/>
    </source>
</evidence>
<keyword evidence="1" id="KW-1133">Transmembrane helix</keyword>